<keyword evidence="1" id="KW-0812">Transmembrane</keyword>
<dbReference type="InterPro" id="IPR045713">
    <property type="entry name" value="DUF6069"/>
</dbReference>
<keyword evidence="1" id="KW-0472">Membrane</keyword>
<evidence type="ECO:0000313" key="3">
    <source>
        <dbReference type="Proteomes" id="UP001500236"/>
    </source>
</evidence>
<comment type="caution">
    <text evidence="2">The sequence shown here is derived from an EMBL/GenBank/DDBJ whole genome shotgun (WGS) entry which is preliminary data.</text>
</comment>
<keyword evidence="1" id="KW-1133">Transmembrane helix</keyword>
<dbReference type="RefSeq" id="WP_344685769.1">
    <property type="nucleotide sequence ID" value="NZ_BAAAVT010000009.1"/>
</dbReference>
<evidence type="ECO:0000256" key="1">
    <source>
        <dbReference type="SAM" id="Phobius"/>
    </source>
</evidence>
<reference evidence="3" key="1">
    <citation type="journal article" date="2019" name="Int. J. Syst. Evol. Microbiol.">
        <title>The Global Catalogue of Microorganisms (GCM) 10K type strain sequencing project: providing services to taxonomists for standard genome sequencing and annotation.</title>
        <authorList>
            <consortium name="The Broad Institute Genomics Platform"/>
            <consortium name="The Broad Institute Genome Sequencing Center for Infectious Disease"/>
            <person name="Wu L."/>
            <person name="Ma J."/>
        </authorList>
    </citation>
    <scope>NUCLEOTIDE SEQUENCE [LARGE SCALE GENOMIC DNA]</scope>
    <source>
        <strain evidence="3">JCM 14309</strain>
    </source>
</reference>
<dbReference type="Pfam" id="PF19545">
    <property type="entry name" value="DUF6069"/>
    <property type="match status" value="1"/>
</dbReference>
<gene>
    <name evidence="2" type="ORF">GCM10010529_17020</name>
</gene>
<feature type="transmembrane region" description="Helical" evidence="1">
    <location>
        <begin position="87"/>
        <end position="107"/>
    </location>
</feature>
<evidence type="ECO:0000313" key="2">
    <source>
        <dbReference type="EMBL" id="GAA3064578.1"/>
    </source>
</evidence>
<dbReference type="EMBL" id="BAAAVT010000009">
    <property type="protein sequence ID" value="GAA3064578.1"/>
    <property type="molecule type" value="Genomic_DNA"/>
</dbReference>
<organism evidence="2 3">
    <name type="scientific">Nesterenkonia aethiopica</name>
    <dbReference type="NCBI Taxonomy" id="269144"/>
    <lineage>
        <taxon>Bacteria</taxon>
        <taxon>Bacillati</taxon>
        <taxon>Actinomycetota</taxon>
        <taxon>Actinomycetes</taxon>
        <taxon>Micrococcales</taxon>
        <taxon>Micrococcaceae</taxon>
        <taxon>Nesterenkonia</taxon>
    </lineage>
</organism>
<sequence>MSTSSGRSSELRRPLPTLGAVVVLVATLLNLGVFFTAHALGASLRLDPLGQEPGHLLRWVDVAWKTALPLAIGIGLVALLRRSRRGLLVLLVAVLIVFGPTSAVPPSVAHDGITAAALALLHLIPLAAFTVVALRVRSAQPATRPRAARSVAT</sequence>
<feature type="transmembrane region" description="Helical" evidence="1">
    <location>
        <begin position="113"/>
        <end position="136"/>
    </location>
</feature>
<dbReference type="Proteomes" id="UP001500236">
    <property type="component" value="Unassembled WGS sequence"/>
</dbReference>
<feature type="transmembrane region" description="Helical" evidence="1">
    <location>
        <begin position="62"/>
        <end position="80"/>
    </location>
</feature>
<feature type="transmembrane region" description="Helical" evidence="1">
    <location>
        <begin position="21"/>
        <end position="42"/>
    </location>
</feature>
<proteinExistence type="predicted"/>
<evidence type="ECO:0008006" key="4">
    <source>
        <dbReference type="Google" id="ProtNLM"/>
    </source>
</evidence>
<protein>
    <recommendedName>
        <fullName evidence="4">DUF4267 domain-containing protein</fullName>
    </recommendedName>
</protein>
<name>A0ABP6LYW0_9MICC</name>
<keyword evidence="3" id="KW-1185">Reference proteome</keyword>
<accession>A0ABP6LYW0</accession>